<evidence type="ECO:0000313" key="2">
    <source>
        <dbReference type="EMBL" id="MFC7344921.1"/>
    </source>
</evidence>
<dbReference type="Proteomes" id="UP001596504">
    <property type="component" value="Unassembled WGS sequence"/>
</dbReference>
<accession>A0ABW2LTL1</accession>
<protein>
    <submittedName>
        <fullName evidence="2">Uncharacterized protein</fullName>
    </submittedName>
</protein>
<sequence length="239" mass="26682">MELELQSVDNRGDIRVYTLFYHICVYTSNLCQNFAMPNKRENENDLAIRTFRVPQRWWDAWGRITKQQGTTRTARIHDLIRADIERWGDDVDLADLEAGEEDRQAGAARQRLGRTPAPKAPAPHTRTGETDPGAVQDEAMRYARTHFPHASQQHRAAFANAVCAAVTGCSGGWGGPSVREHAAARTLSGQRLTFDDAVDLLGDPDGPIFGPLTELHWACWATEYCHDDDPDDRATLTGQ</sequence>
<name>A0ABW2LTL1_9PSEU</name>
<keyword evidence="3" id="KW-1185">Reference proteome</keyword>
<feature type="compositionally biased region" description="Low complexity" evidence="1">
    <location>
        <begin position="105"/>
        <end position="114"/>
    </location>
</feature>
<evidence type="ECO:0000256" key="1">
    <source>
        <dbReference type="SAM" id="MobiDB-lite"/>
    </source>
</evidence>
<dbReference type="EMBL" id="JBHTCJ010000021">
    <property type="protein sequence ID" value="MFC7344921.1"/>
    <property type="molecule type" value="Genomic_DNA"/>
</dbReference>
<feature type="region of interest" description="Disordered" evidence="1">
    <location>
        <begin position="100"/>
        <end position="133"/>
    </location>
</feature>
<gene>
    <name evidence="2" type="ORF">ACFQRI_26215</name>
</gene>
<organism evidence="2 3">
    <name type="scientific">Saccharopolyspora griseoalba</name>
    <dbReference type="NCBI Taxonomy" id="1431848"/>
    <lineage>
        <taxon>Bacteria</taxon>
        <taxon>Bacillati</taxon>
        <taxon>Actinomycetota</taxon>
        <taxon>Actinomycetes</taxon>
        <taxon>Pseudonocardiales</taxon>
        <taxon>Pseudonocardiaceae</taxon>
        <taxon>Saccharopolyspora</taxon>
    </lineage>
</organism>
<dbReference type="RefSeq" id="WP_380673184.1">
    <property type="nucleotide sequence ID" value="NZ_JBHTCJ010000021.1"/>
</dbReference>
<evidence type="ECO:0000313" key="3">
    <source>
        <dbReference type="Proteomes" id="UP001596504"/>
    </source>
</evidence>
<comment type="caution">
    <text evidence="2">The sequence shown here is derived from an EMBL/GenBank/DDBJ whole genome shotgun (WGS) entry which is preliminary data.</text>
</comment>
<proteinExistence type="predicted"/>
<reference evidence="3" key="1">
    <citation type="journal article" date="2019" name="Int. J. Syst. Evol. Microbiol.">
        <title>The Global Catalogue of Microorganisms (GCM) 10K type strain sequencing project: providing services to taxonomists for standard genome sequencing and annotation.</title>
        <authorList>
            <consortium name="The Broad Institute Genomics Platform"/>
            <consortium name="The Broad Institute Genome Sequencing Center for Infectious Disease"/>
            <person name="Wu L."/>
            <person name="Ma J."/>
        </authorList>
    </citation>
    <scope>NUCLEOTIDE SEQUENCE [LARGE SCALE GENOMIC DNA]</scope>
    <source>
        <strain evidence="3">WLHS5</strain>
    </source>
</reference>